<evidence type="ECO:0008006" key="4">
    <source>
        <dbReference type="Google" id="ProtNLM"/>
    </source>
</evidence>
<organism evidence="2 3">
    <name type="scientific">Methyloceanibacter superfactus</name>
    <dbReference type="NCBI Taxonomy" id="1774969"/>
    <lineage>
        <taxon>Bacteria</taxon>
        <taxon>Pseudomonadati</taxon>
        <taxon>Pseudomonadota</taxon>
        <taxon>Alphaproteobacteria</taxon>
        <taxon>Hyphomicrobiales</taxon>
        <taxon>Hyphomicrobiaceae</taxon>
        <taxon>Methyloceanibacter</taxon>
    </lineage>
</organism>
<evidence type="ECO:0000256" key="1">
    <source>
        <dbReference type="SAM" id="Coils"/>
    </source>
</evidence>
<name>A0A1E3VWP8_9HYPH</name>
<dbReference type="STRING" id="1774969.AUC69_11290"/>
<dbReference type="RefSeq" id="WP_069441768.1">
    <property type="nucleotide sequence ID" value="NZ_LPWF01000025.1"/>
</dbReference>
<evidence type="ECO:0000313" key="2">
    <source>
        <dbReference type="EMBL" id="ODR97681.1"/>
    </source>
</evidence>
<keyword evidence="1" id="KW-0175">Coiled coil</keyword>
<gene>
    <name evidence="2" type="ORF">AUC69_11290</name>
</gene>
<dbReference type="CDD" id="cd04301">
    <property type="entry name" value="NAT_SF"/>
    <property type="match status" value="1"/>
</dbReference>
<comment type="caution">
    <text evidence="2">The sequence shown here is derived from an EMBL/GenBank/DDBJ whole genome shotgun (WGS) entry which is preliminary data.</text>
</comment>
<dbReference type="SUPFAM" id="SSF55729">
    <property type="entry name" value="Acyl-CoA N-acyltransferases (Nat)"/>
    <property type="match status" value="1"/>
</dbReference>
<sequence length="153" mass="16517">MFVLEQGWQLPLEPDAARVAPDPFDPHSMFVIARADGKAIGIARATMICDAFPHAEFFTDLMARPELQAVRVAIATVNAVAVLPEFRGRAVRIDGRPHSMTAAKALMVELTRRLREAEAEVVLLTTSPGLAAVFFDHLATTSSGRPSRAVAAP</sequence>
<dbReference type="OrthoDB" id="6169313at2"/>
<dbReference type="Gene3D" id="3.40.630.30">
    <property type="match status" value="1"/>
</dbReference>
<dbReference type="Proteomes" id="UP000094472">
    <property type="component" value="Unassembled WGS sequence"/>
</dbReference>
<reference evidence="2 3" key="1">
    <citation type="journal article" date="2016" name="Environ. Microbiol.">
        <title>New Methyloceanibacter diversity from North Sea sediments includes methanotroph containing solely the soluble methane monooxygenase.</title>
        <authorList>
            <person name="Vekeman B."/>
            <person name="Kerckhof F.M."/>
            <person name="Cremers G."/>
            <person name="de Vos P."/>
            <person name="Vandamme P."/>
            <person name="Boon N."/>
            <person name="Op den Camp H.J."/>
            <person name="Heylen K."/>
        </authorList>
    </citation>
    <scope>NUCLEOTIDE SEQUENCE [LARGE SCALE GENOMIC DNA]</scope>
    <source>
        <strain evidence="2 3">R-67175</strain>
    </source>
</reference>
<protein>
    <recommendedName>
        <fullName evidence="4">N-acetyltransferase domain-containing protein</fullName>
    </recommendedName>
</protein>
<dbReference type="InterPro" id="IPR016181">
    <property type="entry name" value="Acyl_CoA_acyltransferase"/>
</dbReference>
<proteinExistence type="predicted"/>
<keyword evidence="3" id="KW-1185">Reference proteome</keyword>
<evidence type="ECO:0000313" key="3">
    <source>
        <dbReference type="Proteomes" id="UP000094472"/>
    </source>
</evidence>
<dbReference type="EMBL" id="LPWF01000025">
    <property type="protein sequence ID" value="ODR97681.1"/>
    <property type="molecule type" value="Genomic_DNA"/>
</dbReference>
<accession>A0A1E3VWP8</accession>
<dbReference type="AlphaFoldDB" id="A0A1E3VWP8"/>
<feature type="coiled-coil region" evidence="1">
    <location>
        <begin position="100"/>
        <end position="127"/>
    </location>
</feature>